<protein>
    <submittedName>
        <fullName evidence="10">Cholesterol 24-hydroxylase</fullName>
    </submittedName>
</protein>
<evidence type="ECO:0000256" key="5">
    <source>
        <dbReference type="ARBA" id="ARBA00023002"/>
    </source>
</evidence>
<dbReference type="PRINTS" id="PR00463">
    <property type="entry name" value="EP450I"/>
</dbReference>
<evidence type="ECO:0000256" key="3">
    <source>
        <dbReference type="ARBA" id="ARBA00022617"/>
    </source>
</evidence>
<dbReference type="GO" id="GO:0016705">
    <property type="term" value="F:oxidoreductase activity, acting on paired donors, with incorporation or reduction of molecular oxygen"/>
    <property type="evidence" value="ECO:0007669"/>
    <property type="project" value="InterPro"/>
</dbReference>
<evidence type="ECO:0000256" key="2">
    <source>
        <dbReference type="ARBA" id="ARBA00010617"/>
    </source>
</evidence>
<evidence type="ECO:0000256" key="8">
    <source>
        <dbReference type="PIRSR" id="PIRSR602401-1"/>
    </source>
</evidence>
<evidence type="ECO:0000256" key="9">
    <source>
        <dbReference type="RuleBase" id="RU000461"/>
    </source>
</evidence>
<sequence length="474" mass="54388">MLSHIPGVNQFVPIDLIKADSFLSRLFYSQHYVLYSNAVEMKEKFGPVYKVAQASMLGQIFIHDSDFGKLVATKGAKMFKKDSILNDGFHALFGDHSIFTTNDEVVWKRHRSMLNPAFTDEKLQNNVVKETNKTLSELFKSISQQSIRDVGDDMSNLTLDIIGRAGFGYEFGCTNKSNSTNGNSLSDSTKTILSNLIFFLVSPYQTFSEKTLSSITPIKSLFKSRDVFIDEITNIIKKRRREDAPNENDILSLLLRGTGSDSNDAMLDRELVNNCFIMIVAGHETTSHALTFSLYLLAKHEEIQEQVYDSIKDKIPDHNTRELTYEDYEEKLTHVHHVFDESLRLYPVAVGTNRELTCDVDFKGYRLPKGSLLLFNWYTEFMDEKNFYRPEEFIPSRWGEEGSDNKRHFMYIPFGIGNRSCIGKKFAKIEAVLSLASIMSKYKVTFRDPNAKLHPIQDFTLRSGEVYLKFTERQ</sequence>
<keyword evidence="4 8" id="KW-0479">Metal-binding</keyword>
<keyword evidence="3 8" id="KW-0349">Heme</keyword>
<dbReference type="InterPro" id="IPR050476">
    <property type="entry name" value="Insect_CytP450_Detox"/>
</dbReference>
<dbReference type="InterPro" id="IPR017972">
    <property type="entry name" value="Cyt_P450_CS"/>
</dbReference>
<dbReference type="InterPro" id="IPR002401">
    <property type="entry name" value="Cyt_P450_E_grp-I"/>
</dbReference>
<evidence type="ECO:0000256" key="1">
    <source>
        <dbReference type="ARBA" id="ARBA00001971"/>
    </source>
</evidence>
<evidence type="ECO:0000256" key="7">
    <source>
        <dbReference type="ARBA" id="ARBA00023033"/>
    </source>
</evidence>
<dbReference type="InterPro" id="IPR001128">
    <property type="entry name" value="Cyt_P450"/>
</dbReference>
<accession>A0AAW2YIQ2</accession>
<dbReference type="GO" id="GO:0020037">
    <property type="term" value="F:heme binding"/>
    <property type="evidence" value="ECO:0007669"/>
    <property type="project" value="InterPro"/>
</dbReference>
<comment type="similarity">
    <text evidence="2 9">Belongs to the cytochrome P450 family.</text>
</comment>
<dbReference type="EMBL" id="JAOPGA020000108">
    <property type="protein sequence ID" value="KAL0476848.1"/>
    <property type="molecule type" value="Genomic_DNA"/>
</dbReference>
<organism evidence="10 11">
    <name type="scientific">Acrasis kona</name>
    <dbReference type="NCBI Taxonomy" id="1008807"/>
    <lineage>
        <taxon>Eukaryota</taxon>
        <taxon>Discoba</taxon>
        <taxon>Heterolobosea</taxon>
        <taxon>Tetramitia</taxon>
        <taxon>Eutetramitia</taxon>
        <taxon>Acrasidae</taxon>
        <taxon>Acrasis</taxon>
    </lineage>
</organism>
<dbReference type="PRINTS" id="PR00385">
    <property type="entry name" value="P450"/>
</dbReference>
<dbReference type="GO" id="GO:0005506">
    <property type="term" value="F:iron ion binding"/>
    <property type="evidence" value="ECO:0007669"/>
    <property type="project" value="InterPro"/>
</dbReference>
<evidence type="ECO:0000313" key="10">
    <source>
        <dbReference type="EMBL" id="KAL0476848.1"/>
    </source>
</evidence>
<dbReference type="Gene3D" id="1.10.630.10">
    <property type="entry name" value="Cytochrome P450"/>
    <property type="match status" value="1"/>
</dbReference>
<dbReference type="PROSITE" id="PS00086">
    <property type="entry name" value="CYTOCHROME_P450"/>
    <property type="match status" value="1"/>
</dbReference>
<keyword evidence="6 8" id="KW-0408">Iron</keyword>
<dbReference type="AlphaFoldDB" id="A0AAW2YIQ2"/>
<dbReference type="PANTHER" id="PTHR24292">
    <property type="entry name" value="CYTOCHROME P450"/>
    <property type="match status" value="1"/>
</dbReference>
<evidence type="ECO:0000256" key="4">
    <source>
        <dbReference type="ARBA" id="ARBA00022723"/>
    </source>
</evidence>
<keyword evidence="11" id="KW-1185">Reference proteome</keyword>
<keyword evidence="7 9" id="KW-0503">Monooxygenase</keyword>
<gene>
    <name evidence="10" type="ORF">AKO1_005683</name>
</gene>
<dbReference type="Proteomes" id="UP001431209">
    <property type="component" value="Unassembled WGS sequence"/>
</dbReference>
<dbReference type="SUPFAM" id="SSF48264">
    <property type="entry name" value="Cytochrome P450"/>
    <property type="match status" value="1"/>
</dbReference>
<dbReference type="GO" id="GO:0004497">
    <property type="term" value="F:monooxygenase activity"/>
    <property type="evidence" value="ECO:0007669"/>
    <property type="project" value="UniProtKB-KW"/>
</dbReference>
<reference evidence="10 11" key="1">
    <citation type="submission" date="2024-03" db="EMBL/GenBank/DDBJ databases">
        <title>The Acrasis kona genome and developmental transcriptomes reveal deep origins of eukaryotic multicellular pathways.</title>
        <authorList>
            <person name="Sheikh S."/>
            <person name="Fu C.-J."/>
            <person name="Brown M.W."/>
            <person name="Baldauf S.L."/>
        </authorList>
    </citation>
    <scope>NUCLEOTIDE SEQUENCE [LARGE SCALE GENOMIC DNA]</scope>
    <source>
        <strain evidence="10 11">ATCC MYA-3509</strain>
    </source>
</reference>
<dbReference type="PANTHER" id="PTHR24292:SF54">
    <property type="entry name" value="CYP9F3-RELATED"/>
    <property type="match status" value="1"/>
</dbReference>
<dbReference type="InterPro" id="IPR036396">
    <property type="entry name" value="Cyt_P450_sf"/>
</dbReference>
<feature type="binding site" description="axial binding residue" evidence="8">
    <location>
        <position position="421"/>
    </location>
    <ligand>
        <name>heme</name>
        <dbReference type="ChEBI" id="CHEBI:30413"/>
    </ligand>
    <ligandPart>
        <name>Fe</name>
        <dbReference type="ChEBI" id="CHEBI:18248"/>
    </ligandPart>
</feature>
<comment type="caution">
    <text evidence="10">The sequence shown here is derived from an EMBL/GenBank/DDBJ whole genome shotgun (WGS) entry which is preliminary data.</text>
</comment>
<evidence type="ECO:0000313" key="11">
    <source>
        <dbReference type="Proteomes" id="UP001431209"/>
    </source>
</evidence>
<name>A0AAW2YIQ2_9EUKA</name>
<dbReference type="Pfam" id="PF00067">
    <property type="entry name" value="p450"/>
    <property type="match status" value="1"/>
</dbReference>
<evidence type="ECO:0000256" key="6">
    <source>
        <dbReference type="ARBA" id="ARBA00023004"/>
    </source>
</evidence>
<comment type="cofactor">
    <cofactor evidence="1 8">
        <name>heme</name>
        <dbReference type="ChEBI" id="CHEBI:30413"/>
    </cofactor>
</comment>
<keyword evidence="5 9" id="KW-0560">Oxidoreductase</keyword>
<proteinExistence type="inferred from homology"/>